<sequence length="25" mass="2915">MQKKEEIIVYQNPDPLLVSKQGIFP</sequence>
<name>A0A383B6P9_9ZZZZ</name>
<feature type="non-terminal residue" evidence="1">
    <location>
        <position position="25"/>
    </location>
</feature>
<accession>A0A383B6P9</accession>
<reference evidence="1" key="1">
    <citation type="submission" date="2018-05" db="EMBL/GenBank/DDBJ databases">
        <authorList>
            <person name="Lanie J.A."/>
            <person name="Ng W.-L."/>
            <person name="Kazmierczak K.M."/>
            <person name="Andrzejewski T.M."/>
            <person name="Davidsen T.M."/>
            <person name="Wayne K.J."/>
            <person name="Tettelin H."/>
            <person name="Glass J.I."/>
            <person name="Rusch D."/>
            <person name="Podicherti R."/>
            <person name="Tsui H.-C.T."/>
            <person name="Winkler M.E."/>
        </authorList>
    </citation>
    <scope>NUCLEOTIDE SEQUENCE</scope>
</reference>
<protein>
    <submittedName>
        <fullName evidence="1">Uncharacterized protein</fullName>
    </submittedName>
</protein>
<dbReference type="EMBL" id="UINC01197767">
    <property type="protein sequence ID" value="SVE15409.1"/>
    <property type="molecule type" value="Genomic_DNA"/>
</dbReference>
<organism evidence="1">
    <name type="scientific">marine metagenome</name>
    <dbReference type="NCBI Taxonomy" id="408172"/>
    <lineage>
        <taxon>unclassified sequences</taxon>
        <taxon>metagenomes</taxon>
        <taxon>ecological metagenomes</taxon>
    </lineage>
</organism>
<gene>
    <name evidence="1" type="ORF">METZ01_LOCUS468263</name>
</gene>
<dbReference type="AlphaFoldDB" id="A0A383B6P9"/>
<evidence type="ECO:0000313" key="1">
    <source>
        <dbReference type="EMBL" id="SVE15409.1"/>
    </source>
</evidence>
<proteinExistence type="predicted"/>